<dbReference type="PANTHER" id="PTHR46007">
    <property type="entry name" value="MEDIATOR OF RNA POLYMERASE II TRANSCRIPTION SUBUNIT 12"/>
    <property type="match status" value="1"/>
</dbReference>
<dbReference type="InterPro" id="IPR051647">
    <property type="entry name" value="Mediator_comp_sub12"/>
</dbReference>
<keyword evidence="3" id="KW-1185">Reference proteome</keyword>
<feature type="compositionally biased region" description="Basic residues" evidence="1">
    <location>
        <begin position="73"/>
        <end position="82"/>
    </location>
</feature>
<dbReference type="EMBL" id="LHPF02000014">
    <property type="protein sequence ID" value="PSC71523.1"/>
    <property type="molecule type" value="Genomic_DNA"/>
</dbReference>
<proteinExistence type="predicted"/>
<name>A0A2P6VBR0_9CHLO</name>
<dbReference type="PANTHER" id="PTHR46007:SF12">
    <property type="entry name" value="C2H2-TYPE DOMAIN-CONTAINING PROTEIN-RELATED"/>
    <property type="match status" value="1"/>
</dbReference>
<gene>
    <name evidence="2" type="ORF">C2E20_5168</name>
</gene>
<feature type="compositionally biased region" description="Acidic residues" evidence="1">
    <location>
        <begin position="96"/>
        <end position="106"/>
    </location>
</feature>
<accession>A0A2P6VBR0</accession>
<dbReference type="GO" id="GO:0016592">
    <property type="term" value="C:mediator complex"/>
    <property type="evidence" value="ECO:0007669"/>
    <property type="project" value="TreeGrafter"/>
</dbReference>
<evidence type="ECO:0000256" key="1">
    <source>
        <dbReference type="SAM" id="MobiDB-lite"/>
    </source>
</evidence>
<feature type="region of interest" description="Disordered" evidence="1">
    <location>
        <begin position="1"/>
        <end position="126"/>
    </location>
</feature>
<reference evidence="2 3" key="1">
    <citation type="journal article" date="2018" name="Plant J.">
        <title>Genome sequences of Chlorella sorokiniana UTEX 1602 and Micractinium conductrix SAG 241.80: implications to maltose excretion by a green alga.</title>
        <authorList>
            <person name="Arriola M.B."/>
            <person name="Velmurugan N."/>
            <person name="Zhang Y."/>
            <person name="Plunkett M.H."/>
            <person name="Hondzo H."/>
            <person name="Barney B.M."/>
        </authorList>
    </citation>
    <scope>NUCLEOTIDE SEQUENCE [LARGE SCALE GENOMIC DNA]</scope>
    <source>
        <strain evidence="2 3">SAG 241.80</strain>
    </source>
</reference>
<feature type="compositionally biased region" description="Low complexity" evidence="1">
    <location>
        <begin position="349"/>
        <end position="371"/>
    </location>
</feature>
<feature type="compositionally biased region" description="Low complexity" evidence="1">
    <location>
        <begin position="61"/>
        <end position="72"/>
    </location>
</feature>
<dbReference type="GO" id="GO:0003713">
    <property type="term" value="F:transcription coactivator activity"/>
    <property type="evidence" value="ECO:0007669"/>
    <property type="project" value="TreeGrafter"/>
</dbReference>
<sequence length="513" mass="53542">MRRRRLALKRDASEASLEEDQHKSAQPAAQQHAGDGSWATDFAAEVTRAGKAAEPAHGTQDDQPQAAQPQRVFQRRQQRQQHHAQQQPQGWQQGAEELDVVLDSGDEGGGHAGTAPASLPASPLGEEEARQGLLKVVDSMRRRVDAGHLQLEAARRLRRQKQALLARGEAVLAEHCAASWRHPAAARGAEQPGSVAAGAVVVHSLQAECAAGQWWLHADVSLPRGRQQGGRLSLLATSAACRLACRQHLCVPTDGGDGGDMQRLRLTAALDVQQQQELQQGQQALQKQQGGAAAAGTPWADVFLLAEQAAGGGAEPNASLLEGPAAAPPVPLDRVQLSWQVWLRSHGRPPAAAATQQQQQQQRQQADPPAAAVRITPHGPQFAEVELRAGSTQLLDALHAQLAQGLHHAAGAPAAPAAAAGAPPGSVRLEGSLLAPGSAAAVSGAAESLVAELDACINWVEALLKQKLVLDGTMLRPGGASAPGVAAAEAQRRQAAALTAMAATDARLVSLLD</sequence>
<evidence type="ECO:0000313" key="2">
    <source>
        <dbReference type="EMBL" id="PSC71523.1"/>
    </source>
</evidence>
<dbReference type="GO" id="GO:0045944">
    <property type="term" value="P:positive regulation of transcription by RNA polymerase II"/>
    <property type="evidence" value="ECO:0007669"/>
    <property type="project" value="TreeGrafter"/>
</dbReference>
<organism evidence="2 3">
    <name type="scientific">Micractinium conductrix</name>
    <dbReference type="NCBI Taxonomy" id="554055"/>
    <lineage>
        <taxon>Eukaryota</taxon>
        <taxon>Viridiplantae</taxon>
        <taxon>Chlorophyta</taxon>
        <taxon>core chlorophytes</taxon>
        <taxon>Trebouxiophyceae</taxon>
        <taxon>Chlorellales</taxon>
        <taxon>Chlorellaceae</taxon>
        <taxon>Chlorella clade</taxon>
        <taxon>Micractinium</taxon>
    </lineage>
</organism>
<comment type="caution">
    <text evidence="2">The sequence shown here is derived from an EMBL/GenBank/DDBJ whole genome shotgun (WGS) entry which is preliminary data.</text>
</comment>
<feature type="compositionally biased region" description="Low complexity" evidence="1">
    <location>
        <begin position="83"/>
        <end position="95"/>
    </location>
</feature>
<evidence type="ECO:0000313" key="3">
    <source>
        <dbReference type="Proteomes" id="UP000239649"/>
    </source>
</evidence>
<feature type="compositionally biased region" description="Basic and acidic residues" evidence="1">
    <location>
        <begin position="8"/>
        <end position="23"/>
    </location>
</feature>
<protein>
    <submittedName>
        <fullName evidence="2">Uncharacterized protein</fullName>
    </submittedName>
</protein>
<dbReference type="AlphaFoldDB" id="A0A2P6VBR0"/>
<dbReference type="Proteomes" id="UP000239649">
    <property type="component" value="Unassembled WGS sequence"/>
</dbReference>
<feature type="region of interest" description="Disordered" evidence="1">
    <location>
        <begin position="348"/>
        <end position="371"/>
    </location>
</feature>
<dbReference type="OrthoDB" id="513884at2759"/>